<dbReference type="InterPro" id="IPR010634">
    <property type="entry name" value="DUF1223"/>
</dbReference>
<evidence type="ECO:0008006" key="4">
    <source>
        <dbReference type="Google" id="ProtNLM"/>
    </source>
</evidence>
<keyword evidence="1" id="KW-0732">Signal</keyword>
<gene>
    <name evidence="2" type="ORF">PAM7066_00524</name>
</gene>
<evidence type="ECO:0000313" key="2">
    <source>
        <dbReference type="EMBL" id="SLN17387.1"/>
    </source>
</evidence>
<feature type="signal peptide" evidence="1">
    <location>
        <begin position="1"/>
        <end position="21"/>
    </location>
</feature>
<evidence type="ECO:0000256" key="1">
    <source>
        <dbReference type="SAM" id="SignalP"/>
    </source>
</evidence>
<dbReference type="PANTHER" id="PTHR36057:SF1">
    <property type="entry name" value="LIPOPROTEIN LIPID ATTACHMENT SITE-LIKE PROTEIN, PUTATIVE (DUF1223)-RELATED"/>
    <property type="match status" value="1"/>
</dbReference>
<name>A0A1Y5RIT0_9RHOB</name>
<organism evidence="2 3">
    <name type="scientific">Palleronia marisminoris</name>
    <dbReference type="NCBI Taxonomy" id="315423"/>
    <lineage>
        <taxon>Bacteria</taxon>
        <taxon>Pseudomonadati</taxon>
        <taxon>Pseudomonadota</taxon>
        <taxon>Alphaproteobacteria</taxon>
        <taxon>Rhodobacterales</taxon>
        <taxon>Roseobacteraceae</taxon>
        <taxon>Palleronia</taxon>
    </lineage>
</organism>
<protein>
    <recommendedName>
        <fullName evidence="4">DUF1223 domain-containing protein</fullName>
    </recommendedName>
</protein>
<reference evidence="2 3" key="1">
    <citation type="submission" date="2017-03" db="EMBL/GenBank/DDBJ databases">
        <authorList>
            <person name="Afonso C.L."/>
            <person name="Miller P.J."/>
            <person name="Scott M.A."/>
            <person name="Spackman E."/>
            <person name="Goraichik I."/>
            <person name="Dimitrov K.M."/>
            <person name="Suarez D.L."/>
            <person name="Swayne D.E."/>
        </authorList>
    </citation>
    <scope>NUCLEOTIDE SEQUENCE [LARGE SCALE GENOMIC DNA]</scope>
    <source>
        <strain evidence="2 3">CECT 7066</strain>
    </source>
</reference>
<dbReference type="Proteomes" id="UP000193870">
    <property type="component" value="Unassembled WGS sequence"/>
</dbReference>
<dbReference type="EMBL" id="FWFV01000001">
    <property type="protein sequence ID" value="SLN17387.1"/>
    <property type="molecule type" value="Genomic_DNA"/>
</dbReference>
<dbReference type="PANTHER" id="PTHR36057">
    <property type="match status" value="1"/>
</dbReference>
<dbReference type="AlphaFoldDB" id="A0A1Y5RIT0"/>
<dbReference type="SUPFAM" id="SSF52833">
    <property type="entry name" value="Thioredoxin-like"/>
    <property type="match status" value="1"/>
</dbReference>
<dbReference type="InterPro" id="IPR036249">
    <property type="entry name" value="Thioredoxin-like_sf"/>
</dbReference>
<dbReference type="OrthoDB" id="9808254at2"/>
<evidence type="ECO:0000313" key="3">
    <source>
        <dbReference type="Proteomes" id="UP000193870"/>
    </source>
</evidence>
<dbReference type="Pfam" id="PF06764">
    <property type="entry name" value="DUF1223"/>
    <property type="match status" value="1"/>
</dbReference>
<dbReference type="RefSeq" id="WP_085852542.1">
    <property type="nucleotide sequence ID" value="NZ_FOPF01000001.1"/>
</dbReference>
<feature type="chain" id="PRO_5010985403" description="DUF1223 domain-containing protein" evidence="1">
    <location>
        <begin position="22"/>
        <end position="232"/>
    </location>
</feature>
<sequence length="232" mass="25229">MRHVLRSAVLALATASPVIVAAEDQPVVVELFTAQGCASCPPADRLLGKLVDKPGVLPLALHVDYWDYIGWADGFADPRFTHRQKAYAHRSDERMIYTPQMVVGGADRIVGSRVMEVADAISAHGDVEQPVRVTAERRDGKLRIEVRMADGAAARDLLVQLVPFEPHQRVAIHGGENAGAVLDYYNIVRDWQVLGEWDGQGVWSDEVTLDGPAAVIVQEPGPGRILGAARVD</sequence>
<dbReference type="STRING" id="315423.SAMN04488020_101524"/>
<proteinExistence type="predicted"/>
<keyword evidence="3" id="KW-1185">Reference proteome</keyword>
<accession>A0A1Y5RIT0</accession>